<keyword evidence="5 7" id="KW-0479">Metal-binding</keyword>
<evidence type="ECO:0000256" key="2">
    <source>
        <dbReference type="ARBA" id="ARBA00006591"/>
    </source>
</evidence>
<evidence type="ECO:0000313" key="10">
    <source>
        <dbReference type="Proteomes" id="UP000297753"/>
    </source>
</evidence>
<comment type="subcellular location">
    <subcellularLocation>
        <location evidence="1 7">Cytoplasm</location>
    </subcellularLocation>
</comment>
<feature type="domain" description="SprT-like" evidence="8">
    <location>
        <begin position="11"/>
        <end position="160"/>
    </location>
</feature>
<evidence type="ECO:0000256" key="4">
    <source>
        <dbReference type="ARBA" id="ARBA00022490"/>
    </source>
</evidence>
<dbReference type="OrthoDB" id="267364at2"/>
<proteinExistence type="inferred from homology"/>
<comment type="cofactor">
    <cofactor evidence="7">
        <name>Zn(2+)</name>
        <dbReference type="ChEBI" id="CHEBI:29105"/>
    </cofactor>
    <text evidence="7">Binds 1 zinc ion.</text>
</comment>
<dbReference type="Pfam" id="PF10263">
    <property type="entry name" value="SprT-like"/>
    <property type="match status" value="1"/>
</dbReference>
<keyword evidence="9" id="KW-0378">Hydrolase</keyword>
<protein>
    <recommendedName>
        <fullName evidence="3 7">Protein SprT</fullName>
    </recommendedName>
</protein>
<dbReference type="AlphaFoldDB" id="A0A4Y8WFQ5"/>
<dbReference type="NCBIfam" id="NF003421">
    <property type="entry name" value="PRK04860.1"/>
    <property type="match status" value="1"/>
</dbReference>
<evidence type="ECO:0000256" key="5">
    <source>
        <dbReference type="ARBA" id="ARBA00022723"/>
    </source>
</evidence>
<keyword evidence="6 7" id="KW-0862">Zinc</keyword>
<reference evidence="9 10" key="1">
    <citation type="submission" date="2019-01" db="EMBL/GenBank/DDBJ databases">
        <title>Vibrio BEI176 sp. nov, a marine bacterium isolated from China: eastern marignal seas.</title>
        <authorList>
            <person name="Li B."/>
        </authorList>
    </citation>
    <scope>NUCLEOTIDE SEQUENCE [LARGE SCALE GENOMIC DNA]</scope>
    <source>
        <strain evidence="9 10">BEI176</strain>
    </source>
</reference>
<gene>
    <name evidence="7" type="primary">sprT</name>
    <name evidence="9" type="ORF">ELS82_11530</name>
</gene>
<dbReference type="GO" id="GO:0008237">
    <property type="term" value="F:metallopeptidase activity"/>
    <property type="evidence" value="ECO:0007669"/>
    <property type="project" value="UniProtKB-KW"/>
</dbReference>
<feature type="binding site" evidence="7">
    <location>
        <position position="73"/>
    </location>
    <ligand>
        <name>Zn(2+)</name>
        <dbReference type="ChEBI" id="CHEBI:29105"/>
    </ligand>
</feature>
<keyword evidence="9" id="KW-0645">Protease</keyword>
<keyword evidence="9" id="KW-0482">Metalloprotease</keyword>
<dbReference type="HAMAP" id="MF_00746">
    <property type="entry name" value="SprT"/>
    <property type="match status" value="1"/>
</dbReference>
<feature type="active site" evidence="7">
    <location>
        <position position="74"/>
    </location>
</feature>
<feature type="binding site" evidence="7">
    <location>
        <position position="77"/>
    </location>
    <ligand>
        <name>Zn(2+)</name>
        <dbReference type="ChEBI" id="CHEBI:29105"/>
    </ligand>
</feature>
<name>A0A4Y8WFQ5_9VIBR</name>
<dbReference type="InterPro" id="IPR035240">
    <property type="entry name" value="SprT_Zn_ribbon"/>
</dbReference>
<dbReference type="GO" id="GO:0005737">
    <property type="term" value="C:cytoplasm"/>
    <property type="evidence" value="ECO:0007669"/>
    <property type="project" value="UniProtKB-SubCell"/>
</dbReference>
<evidence type="ECO:0000259" key="8">
    <source>
        <dbReference type="SMART" id="SM00731"/>
    </source>
</evidence>
<comment type="similarity">
    <text evidence="2 7">Belongs to the SprT family.</text>
</comment>
<comment type="caution">
    <text evidence="9">The sequence shown here is derived from an EMBL/GenBank/DDBJ whole genome shotgun (WGS) entry which is preliminary data.</text>
</comment>
<dbReference type="Proteomes" id="UP000297753">
    <property type="component" value="Unassembled WGS sequence"/>
</dbReference>
<dbReference type="InterPro" id="IPR023483">
    <property type="entry name" value="Uncharacterised_SprT"/>
</dbReference>
<evidence type="ECO:0000256" key="7">
    <source>
        <dbReference type="HAMAP-Rule" id="MF_00746"/>
    </source>
</evidence>
<evidence type="ECO:0000256" key="6">
    <source>
        <dbReference type="ARBA" id="ARBA00022833"/>
    </source>
</evidence>
<dbReference type="InterPro" id="IPR006640">
    <property type="entry name" value="SprT-like_domain"/>
</dbReference>
<evidence type="ECO:0000256" key="1">
    <source>
        <dbReference type="ARBA" id="ARBA00004496"/>
    </source>
</evidence>
<accession>A0A4Y8WFQ5</accession>
<dbReference type="RefSeq" id="WP_134835615.1">
    <property type="nucleotide sequence ID" value="NZ_SATR01000015.1"/>
</dbReference>
<sequence length="165" mass="19083">MDSELNYRAHKVIADCIQQAQFAFKRTFPQPKLNYKLRGKAAGKAYLQLNEIRLNPTLFQENQQAFLTDVIPHEIAHLITYQVYGRVRPHGKEWQGVMKAVFKVPAKTTHSFEVTSVQGKTFEYLCACTSYPLSIRRHNKVLRNQASYRCQQCQQTLSFTGKQLT</sequence>
<dbReference type="GO" id="GO:0006950">
    <property type="term" value="P:response to stress"/>
    <property type="evidence" value="ECO:0007669"/>
    <property type="project" value="UniProtKB-ARBA"/>
</dbReference>
<evidence type="ECO:0000313" key="9">
    <source>
        <dbReference type="EMBL" id="TFH91496.1"/>
    </source>
</evidence>
<keyword evidence="10" id="KW-1185">Reference proteome</keyword>
<dbReference type="PANTHER" id="PTHR38773">
    <property type="entry name" value="PROTEIN SPRT"/>
    <property type="match status" value="1"/>
</dbReference>
<dbReference type="SMART" id="SM00731">
    <property type="entry name" value="SprT"/>
    <property type="match status" value="1"/>
</dbReference>
<dbReference type="GO" id="GO:0006508">
    <property type="term" value="P:proteolysis"/>
    <property type="evidence" value="ECO:0007669"/>
    <property type="project" value="UniProtKB-KW"/>
</dbReference>
<dbReference type="PANTHER" id="PTHR38773:SF1">
    <property type="entry name" value="PROTEIN SPRT"/>
    <property type="match status" value="1"/>
</dbReference>
<evidence type="ECO:0000256" key="3">
    <source>
        <dbReference type="ARBA" id="ARBA00020082"/>
    </source>
</evidence>
<dbReference type="EMBL" id="SATR01000015">
    <property type="protein sequence ID" value="TFH91496.1"/>
    <property type="molecule type" value="Genomic_DNA"/>
</dbReference>
<dbReference type="GO" id="GO:0008270">
    <property type="term" value="F:zinc ion binding"/>
    <property type="evidence" value="ECO:0007669"/>
    <property type="project" value="UniProtKB-UniRule"/>
</dbReference>
<dbReference type="Pfam" id="PF17283">
    <property type="entry name" value="Zn_ribbon_SprT"/>
    <property type="match status" value="1"/>
</dbReference>
<keyword evidence="4 7" id="KW-0963">Cytoplasm</keyword>
<organism evidence="9 10">
    <name type="scientific">Vibrio ouci</name>
    <dbReference type="NCBI Taxonomy" id="2499078"/>
    <lineage>
        <taxon>Bacteria</taxon>
        <taxon>Pseudomonadati</taxon>
        <taxon>Pseudomonadota</taxon>
        <taxon>Gammaproteobacteria</taxon>
        <taxon>Vibrionales</taxon>
        <taxon>Vibrionaceae</taxon>
        <taxon>Vibrio</taxon>
    </lineage>
</organism>